<reference evidence="3" key="2">
    <citation type="submission" date="2024-10" db="UniProtKB">
        <authorList>
            <consortium name="EnsemblProtists"/>
        </authorList>
    </citation>
    <scope>IDENTIFICATION</scope>
</reference>
<feature type="domain" description="SAP" evidence="2">
    <location>
        <begin position="136"/>
        <end position="170"/>
    </location>
</feature>
<accession>A0A0D3KWN0</accession>
<dbReference type="PaxDb" id="2903-EOD40165"/>
<dbReference type="Proteomes" id="UP000013827">
    <property type="component" value="Unassembled WGS sequence"/>
</dbReference>
<evidence type="ECO:0000259" key="2">
    <source>
        <dbReference type="PROSITE" id="PS50800"/>
    </source>
</evidence>
<dbReference type="KEGG" id="ehx:EMIHUDRAFT_439754"/>
<dbReference type="InterPro" id="IPR003034">
    <property type="entry name" value="SAP_dom"/>
</dbReference>
<evidence type="ECO:0000313" key="3">
    <source>
        <dbReference type="EnsemblProtists" id="EOD40165"/>
    </source>
</evidence>
<dbReference type="Gene3D" id="1.10.720.30">
    <property type="entry name" value="SAP domain"/>
    <property type="match status" value="1"/>
</dbReference>
<dbReference type="GeneID" id="17285436"/>
<sequence>MSAAFWEGKRAQLRAESEARLREMDEFVAREQALAGAALGAGAPSSAGSLEAEQLKIDLAAERERVRQLELALAQQQVDSEHALQQVSAYWVAKLDDARAQLPPAATTAGQPGSAAPAEAAPAVLDLVPQSLPEVREDMTLRELRAHLLSYGLSTTGLKSELRARLQQAMMDDRLKHLAWDPETLSWAAPAA</sequence>
<dbReference type="Pfam" id="PF02037">
    <property type="entry name" value="SAP"/>
    <property type="match status" value="1"/>
</dbReference>
<dbReference type="HOGENOM" id="CLU_1417536_0_0_1"/>
<name>A0A0D3KWN0_EMIH1</name>
<dbReference type="EnsemblProtists" id="EOD40165">
    <property type="protein sequence ID" value="EOD40165"/>
    <property type="gene ID" value="EMIHUDRAFT_439754"/>
</dbReference>
<dbReference type="PROSITE" id="PS50800">
    <property type="entry name" value="SAP"/>
    <property type="match status" value="1"/>
</dbReference>
<proteinExistence type="predicted"/>
<keyword evidence="4" id="KW-1185">Reference proteome</keyword>
<keyword evidence="1" id="KW-0175">Coiled coil</keyword>
<evidence type="ECO:0000256" key="1">
    <source>
        <dbReference type="SAM" id="Coils"/>
    </source>
</evidence>
<protein>
    <recommendedName>
        <fullName evidence="2">SAP domain-containing protein</fullName>
    </recommendedName>
</protein>
<dbReference type="AlphaFoldDB" id="A0A0D3KWN0"/>
<dbReference type="InterPro" id="IPR036361">
    <property type="entry name" value="SAP_dom_sf"/>
</dbReference>
<evidence type="ECO:0000313" key="4">
    <source>
        <dbReference type="Proteomes" id="UP000013827"/>
    </source>
</evidence>
<reference evidence="4" key="1">
    <citation type="journal article" date="2013" name="Nature">
        <title>Pan genome of the phytoplankton Emiliania underpins its global distribution.</title>
        <authorList>
            <person name="Read B.A."/>
            <person name="Kegel J."/>
            <person name="Klute M.J."/>
            <person name="Kuo A."/>
            <person name="Lefebvre S.C."/>
            <person name="Maumus F."/>
            <person name="Mayer C."/>
            <person name="Miller J."/>
            <person name="Monier A."/>
            <person name="Salamov A."/>
            <person name="Young J."/>
            <person name="Aguilar M."/>
            <person name="Claverie J.M."/>
            <person name="Frickenhaus S."/>
            <person name="Gonzalez K."/>
            <person name="Herman E.K."/>
            <person name="Lin Y.C."/>
            <person name="Napier J."/>
            <person name="Ogata H."/>
            <person name="Sarno A.F."/>
            <person name="Shmutz J."/>
            <person name="Schroeder D."/>
            <person name="de Vargas C."/>
            <person name="Verret F."/>
            <person name="von Dassow P."/>
            <person name="Valentin K."/>
            <person name="Van de Peer Y."/>
            <person name="Wheeler G."/>
            <person name="Dacks J.B."/>
            <person name="Delwiche C.F."/>
            <person name="Dyhrman S.T."/>
            <person name="Glockner G."/>
            <person name="John U."/>
            <person name="Richards T."/>
            <person name="Worden A.Z."/>
            <person name="Zhang X."/>
            <person name="Grigoriev I.V."/>
            <person name="Allen A.E."/>
            <person name="Bidle K."/>
            <person name="Borodovsky M."/>
            <person name="Bowler C."/>
            <person name="Brownlee C."/>
            <person name="Cock J.M."/>
            <person name="Elias M."/>
            <person name="Gladyshev V.N."/>
            <person name="Groth M."/>
            <person name="Guda C."/>
            <person name="Hadaegh A."/>
            <person name="Iglesias-Rodriguez M.D."/>
            <person name="Jenkins J."/>
            <person name="Jones B.M."/>
            <person name="Lawson T."/>
            <person name="Leese F."/>
            <person name="Lindquist E."/>
            <person name="Lobanov A."/>
            <person name="Lomsadze A."/>
            <person name="Malik S.B."/>
            <person name="Marsh M.E."/>
            <person name="Mackinder L."/>
            <person name="Mock T."/>
            <person name="Mueller-Roeber B."/>
            <person name="Pagarete A."/>
            <person name="Parker M."/>
            <person name="Probert I."/>
            <person name="Quesneville H."/>
            <person name="Raines C."/>
            <person name="Rensing S.A."/>
            <person name="Riano-Pachon D.M."/>
            <person name="Richier S."/>
            <person name="Rokitta S."/>
            <person name="Shiraiwa Y."/>
            <person name="Soanes D.M."/>
            <person name="van der Giezen M."/>
            <person name="Wahlund T.M."/>
            <person name="Williams B."/>
            <person name="Wilson W."/>
            <person name="Wolfe G."/>
            <person name="Wurch L.L."/>
        </authorList>
    </citation>
    <scope>NUCLEOTIDE SEQUENCE</scope>
</reference>
<dbReference type="SMART" id="SM00513">
    <property type="entry name" value="SAP"/>
    <property type="match status" value="1"/>
</dbReference>
<dbReference type="RefSeq" id="XP_005792594.1">
    <property type="nucleotide sequence ID" value="XM_005792537.1"/>
</dbReference>
<feature type="coiled-coil region" evidence="1">
    <location>
        <begin position="52"/>
        <end position="79"/>
    </location>
</feature>
<organism evidence="3 4">
    <name type="scientific">Emiliania huxleyi (strain CCMP1516)</name>
    <dbReference type="NCBI Taxonomy" id="280463"/>
    <lineage>
        <taxon>Eukaryota</taxon>
        <taxon>Haptista</taxon>
        <taxon>Haptophyta</taxon>
        <taxon>Prymnesiophyceae</taxon>
        <taxon>Isochrysidales</taxon>
        <taxon>Noelaerhabdaceae</taxon>
        <taxon>Emiliania</taxon>
    </lineage>
</organism>
<dbReference type="SUPFAM" id="SSF68906">
    <property type="entry name" value="SAP domain"/>
    <property type="match status" value="1"/>
</dbReference>